<reference evidence="1 2" key="1">
    <citation type="submission" date="2020-02" db="EMBL/GenBank/DDBJ databases">
        <title>Draft genome sequence of Haematococcus lacustris strain NIES-144.</title>
        <authorList>
            <person name="Morimoto D."/>
            <person name="Nakagawa S."/>
            <person name="Yoshida T."/>
            <person name="Sawayama S."/>
        </authorList>
    </citation>
    <scope>NUCLEOTIDE SEQUENCE [LARGE SCALE GENOMIC DNA]</scope>
    <source>
        <strain evidence="1 2">NIES-144</strain>
    </source>
</reference>
<protein>
    <submittedName>
        <fullName evidence="1">Uncharacterized protein</fullName>
    </submittedName>
</protein>
<evidence type="ECO:0000313" key="1">
    <source>
        <dbReference type="EMBL" id="GFH20417.1"/>
    </source>
</evidence>
<name>A0A699ZCI5_HAELA</name>
<gene>
    <name evidence="1" type="ORF">HaLaN_17532</name>
</gene>
<dbReference type="AlphaFoldDB" id="A0A699ZCI5"/>
<proteinExistence type="predicted"/>
<dbReference type="EMBL" id="BLLF01001630">
    <property type="protein sequence ID" value="GFH20417.1"/>
    <property type="molecule type" value="Genomic_DNA"/>
</dbReference>
<sequence length="99" mass="10935">AAGHPQAQAQRVQFVRCMLHLGRLVIFNVYEDYDITHFSQDVLAWLRDKVTTSCPDQLAGLLASSPVALCAMLGRQEEELGITCQAEAVTAVMELSWLS</sequence>
<organism evidence="1 2">
    <name type="scientific">Haematococcus lacustris</name>
    <name type="common">Green alga</name>
    <name type="synonym">Haematococcus pluvialis</name>
    <dbReference type="NCBI Taxonomy" id="44745"/>
    <lineage>
        <taxon>Eukaryota</taxon>
        <taxon>Viridiplantae</taxon>
        <taxon>Chlorophyta</taxon>
        <taxon>core chlorophytes</taxon>
        <taxon>Chlorophyceae</taxon>
        <taxon>CS clade</taxon>
        <taxon>Chlamydomonadales</taxon>
        <taxon>Haematococcaceae</taxon>
        <taxon>Haematococcus</taxon>
    </lineage>
</organism>
<evidence type="ECO:0000313" key="2">
    <source>
        <dbReference type="Proteomes" id="UP000485058"/>
    </source>
</evidence>
<comment type="caution">
    <text evidence="1">The sequence shown here is derived from an EMBL/GenBank/DDBJ whole genome shotgun (WGS) entry which is preliminary data.</text>
</comment>
<dbReference type="Proteomes" id="UP000485058">
    <property type="component" value="Unassembled WGS sequence"/>
</dbReference>
<accession>A0A699ZCI5</accession>
<keyword evidence="2" id="KW-1185">Reference proteome</keyword>
<feature type="non-terminal residue" evidence="1">
    <location>
        <position position="1"/>
    </location>
</feature>